<keyword evidence="3" id="KW-1185">Reference proteome</keyword>
<accession>A0AAQ3KK96</accession>
<protein>
    <recommendedName>
        <fullName evidence="1">Nucleotide-diphospho-sugar transferase domain-containing protein</fullName>
    </recommendedName>
</protein>
<dbReference type="Proteomes" id="UP001327560">
    <property type="component" value="Chromosome 6"/>
</dbReference>
<dbReference type="PANTHER" id="PTHR46038">
    <property type="entry name" value="EXPRESSED PROTEIN-RELATED"/>
    <property type="match status" value="1"/>
</dbReference>
<organism evidence="2 3">
    <name type="scientific">Canna indica</name>
    <name type="common">Indian-shot</name>
    <dbReference type="NCBI Taxonomy" id="4628"/>
    <lineage>
        <taxon>Eukaryota</taxon>
        <taxon>Viridiplantae</taxon>
        <taxon>Streptophyta</taxon>
        <taxon>Embryophyta</taxon>
        <taxon>Tracheophyta</taxon>
        <taxon>Spermatophyta</taxon>
        <taxon>Magnoliopsida</taxon>
        <taxon>Liliopsida</taxon>
        <taxon>Zingiberales</taxon>
        <taxon>Cannaceae</taxon>
        <taxon>Canna</taxon>
    </lineage>
</organism>
<reference evidence="2 3" key="1">
    <citation type="submission" date="2023-10" db="EMBL/GenBank/DDBJ databases">
        <title>Chromosome-scale genome assembly provides insights into flower coloration mechanisms of Canna indica.</title>
        <authorList>
            <person name="Li C."/>
        </authorList>
    </citation>
    <scope>NUCLEOTIDE SEQUENCE [LARGE SCALE GENOMIC DNA]</scope>
    <source>
        <tissue evidence="2">Flower</tissue>
    </source>
</reference>
<sequence length="311" mass="35732">MSISNSVSNRAIVVVGSLLFVVVIYACFWPDGSATFFHLQDEENSTIVYATPKDELEVALEGVSMKNKTLIIAILNKAYVQQNGMLDLFLESFEEGEGTKFLIKHLLFVAVDQTSFNRCSTLELNCYKLVTEGVDFTNEVFYMSKEFIDMMWRRTLFLGEVLRRGYSYIFTDMDVLWLRNPFMKLNHDGEDLLMSSDFYNGNPFDDSNFFNTGFYFVIPNNKTVALFDEWYESRNNSTGKNDQEALLKMKREGVFRRLGLKVRYLDTTYFTGFCHKSKDFGKVITVHSNCCVGVKAKLTDLTAVLGAWKIK</sequence>
<dbReference type="InterPro" id="IPR005069">
    <property type="entry name" value="Nucl-diP-sugar_transferase"/>
</dbReference>
<dbReference type="AlphaFoldDB" id="A0AAQ3KK96"/>
<evidence type="ECO:0000313" key="2">
    <source>
        <dbReference type="EMBL" id="WOL10488.1"/>
    </source>
</evidence>
<dbReference type="PANTHER" id="PTHR46038:SF12">
    <property type="entry name" value="OS03G0731800 PROTEIN"/>
    <property type="match status" value="1"/>
</dbReference>
<name>A0AAQ3KK96_9LILI</name>
<evidence type="ECO:0000313" key="3">
    <source>
        <dbReference type="Proteomes" id="UP001327560"/>
    </source>
</evidence>
<proteinExistence type="predicted"/>
<dbReference type="EMBL" id="CP136895">
    <property type="protein sequence ID" value="WOL10488.1"/>
    <property type="molecule type" value="Genomic_DNA"/>
</dbReference>
<feature type="domain" description="Nucleotide-diphospho-sugar transferase" evidence="1">
    <location>
        <begin position="102"/>
        <end position="301"/>
    </location>
</feature>
<dbReference type="InterPro" id="IPR044821">
    <property type="entry name" value="At1g28695/At4g15970-like"/>
</dbReference>
<gene>
    <name evidence="2" type="ORF">Cni_G19245</name>
</gene>
<dbReference type="Pfam" id="PF03407">
    <property type="entry name" value="Nucleotid_trans"/>
    <property type="match status" value="1"/>
</dbReference>
<evidence type="ECO:0000259" key="1">
    <source>
        <dbReference type="Pfam" id="PF03407"/>
    </source>
</evidence>